<accession>A0AAE3D171</accession>
<comment type="caution">
    <text evidence="7">The sequence shown here is derived from an EMBL/GenBank/DDBJ whole genome shotgun (WGS) entry which is preliminary data.</text>
</comment>
<evidence type="ECO:0000256" key="3">
    <source>
        <dbReference type="ARBA" id="ARBA00023163"/>
    </source>
</evidence>
<evidence type="ECO:0000259" key="6">
    <source>
        <dbReference type="PROSITE" id="PS51078"/>
    </source>
</evidence>
<keyword evidence="3" id="KW-0804">Transcription</keyword>
<keyword evidence="8" id="KW-1185">Reference proteome</keyword>
<name>A0AAE3D171_9HYPH</name>
<feature type="domain" description="IclR-ED" evidence="6">
    <location>
        <begin position="85"/>
        <end position="266"/>
    </location>
</feature>
<dbReference type="PANTHER" id="PTHR30136:SF24">
    <property type="entry name" value="HTH-TYPE TRANSCRIPTIONAL REPRESSOR ALLR"/>
    <property type="match status" value="1"/>
</dbReference>
<dbReference type="Pfam" id="PF01614">
    <property type="entry name" value="IclR_C"/>
    <property type="match status" value="1"/>
</dbReference>
<dbReference type="Pfam" id="PF09339">
    <property type="entry name" value="HTH_IclR"/>
    <property type="match status" value="1"/>
</dbReference>
<dbReference type="GO" id="GO:0003700">
    <property type="term" value="F:DNA-binding transcription factor activity"/>
    <property type="evidence" value="ECO:0007669"/>
    <property type="project" value="TreeGrafter"/>
</dbReference>
<evidence type="ECO:0000313" key="8">
    <source>
        <dbReference type="Proteomes" id="UP001196509"/>
    </source>
</evidence>
<dbReference type="GO" id="GO:0003677">
    <property type="term" value="F:DNA binding"/>
    <property type="evidence" value="ECO:0007669"/>
    <property type="project" value="UniProtKB-KW"/>
</dbReference>
<dbReference type="InterPro" id="IPR036388">
    <property type="entry name" value="WH-like_DNA-bd_sf"/>
</dbReference>
<dbReference type="PROSITE" id="PS51077">
    <property type="entry name" value="HTH_ICLR"/>
    <property type="match status" value="1"/>
</dbReference>
<proteinExistence type="predicted"/>
<dbReference type="AlphaFoldDB" id="A0AAE3D171"/>
<protein>
    <submittedName>
        <fullName evidence="7">IclR family transcriptional regulator</fullName>
    </submittedName>
</protein>
<dbReference type="EMBL" id="JAICBX010000002">
    <property type="protein sequence ID" value="MBW8637298.1"/>
    <property type="molecule type" value="Genomic_DNA"/>
</dbReference>
<dbReference type="Gene3D" id="3.30.450.40">
    <property type="match status" value="1"/>
</dbReference>
<dbReference type="Proteomes" id="UP001196509">
    <property type="component" value="Unassembled WGS sequence"/>
</dbReference>
<sequence>MPLKTQQSPVVKAVAPEKTGATSRSGLNTGLDVLQLLSSAHQLNLTEIANGLGKSKSGIHTVLNTLRTRGFVERMPQGDYRLGARAWELGRASFSSEIESLANPYLKRLEEQTNEAVILGVLDRFDVLYLTVFPGNHAVRLNVEVGERIPAHLTSTGISLLAALADDQIRAIMPQSFQTSTALSIASEEALWMEIEKTRRNGYTLMKGGWHSDVGGIAKSACDASGRPIAGICVSAPLYRVDDDWYKRMKSEIDFAVRSIEVHLKQT</sequence>
<dbReference type="SUPFAM" id="SSF55781">
    <property type="entry name" value="GAF domain-like"/>
    <property type="match status" value="1"/>
</dbReference>
<dbReference type="SMART" id="SM00346">
    <property type="entry name" value="HTH_ICLR"/>
    <property type="match status" value="1"/>
</dbReference>
<evidence type="ECO:0000256" key="2">
    <source>
        <dbReference type="ARBA" id="ARBA00023125"/>
    </source>
</evidence>
<dbReference type="GO" id="GO:0045892">
    <property type="term" value="P:negative regulation of DNA-templated transcription"/>
    <property type="evidence" value="ECO:0007669"/>
    <property type="project" value="TreeGrafter"/>
</dbReference>
<dbReference type="InterPro" id="IPR036390">
    <property type="entry name" value="WH_DNA-bd_sf"/>
</dbReference>
<dbReference type="SUPFAM" id="SSF46785">
    <property type="entry name" value="Winged helix' DNA-binding domain"/>
    <property type="match status" value="1"/>
</dbReference>
<dbReference type="PROSITE" id="PS51078">
    <property type="entry name" value="ICLR_ED"/>
    <property type="match status" value="1"/>
</dbReference>
<organism evidence="7 8">
    <name type="scientific">Flavimaribacter sediminis</name>
    <dbReference type="NCBI Taxonomy" id="2865987"/>
    <lineage>
        <taxon>Bacteria</taxon>
        <taxon>Pseudomonadati</taxon>
        <taxon>Pseudomonadota</taxon>
        <taxon>Alphaproteobacteria</taxon>
        <taxon>Hyphomicrobiales</taxon>
        <taxon>Rhizobiaceae</taxon>
        <taxon>Flavimaribacter</taxon>
    </lineage>
</organism>
<keyword evidence="2" id="KW-0238">DNA-binding</keyword>
<dbReference type="InterPro" id="IPR029016">
    <property type="entry name" value="GAF-like_dom_sf"/>
</dbReference>
<evidence type="ECO:0000313" key="7">
    <source>
        <dbReference type="EMBL" id="MBW8637298.1"/>
    </source>
</evidence>
<dbReference type="PANTHER" id="PTHR30136">
    <property type="entry name" value="HELIX-TURN-HELIX TRANSCRIPTIONAL REGULATOR, ICLR FAMILY"/>
    <property type="match status" value="1"/>
</dbReference>
<keyword evidence="1" id="KW-0805">Transcription regulation</keyword>
<evidence type="ECO:0000256" key="1">
    <source>
        <dbReference type="ARBA" id="ARBA00023015"/>
    </source>
</evidence>
<reference evidence="7" key="1">
    <citation type="submission" date="2021-08" db="EMBL/GenBank/DDBJ databases">
        <title>Hoeflea bacterium WL0058 sp. nov., isolated from the sediment.</title>
        <authorList>
            <person name="Wang L."/>
            <person name="Zhang D."/>
        </authorList>
    </citation>
    <scope>NUCLEOTIDE SEQUENCE</scope>
    <source>
        <strain evidence="7">WL0058</strain>
    </source>
</reference>
<evidence type="ECO:0000256" key="4">
    <source>
        <dbReference type="SAM" id="MobiDB-lite"/>
    </source>
</evidence>
<feature type="region of interest" description="Disordered" evidence="4">
    <location>
        <begin position="1"/>
        <end position="23"/>
    </location>
</feature>
<dbReference type="Gene3D" id="1.10.10.10">
    <property type="entry name" value="Winged helix-like DNA-binding domain superfamily/Winged helix DNA-binding domain"/>
    <property type="match status" value="1"/>
</dbReference>
<gene>
    <name evidence="7" type="ORF">K1W69_08870</name>
</gene>
<evidence type="ECO:0000259" key="5">
    <source>
        <dbReference type="PROSITE" id="PS51077"/>
    </source>
</evidence>
<dbReference type="InterPro" id="IPR050707">
    <property type="entry name" value="HTH_MetabolicPath_Reg"/>
</dbReference>
<dbReference type="RefSeq" id="WP_220228016.1">
    <property type="nucleotide sequence ID" value="NZ_JAICBX010000002.1"/>
</dbReference>
<feature type="domain" description="HTH iclR-type" evidence="5">
    <location>
        <begin position="24"/>
        <end position="84"/>
    </location>
</feature>
<dbReference type="InterPro" id="IPR005471">
    <property type="entry name" value="Tscrpt_reg_IclR_N"/>
</dbReference>
<dbReference type="InterPro" id="IPR014757">
    <property type="entry name" value="Tscrpt_reg_IclR_C"/>
</dbReference>